<gene>
    <name evidence="2" type="ORF">LV83_01911</name>
</gene>
<evidence type="ECO:0000313" key="2">
    <source>
        <dbReference type="EMBL" id="RAI89911.1"/>
    </source>
</evidence>
<dbReference type="AlphaFoldDB" id="A0A327PEM1"/>
<proteinExistence type="predicted"/>
<dbReference type="InterPro" id="IPR006640">
    <property type="entry name" value="SprT-like_domain"/>
</dbReference>
<dbReference type="OrthoDB" id="267364at2"/>
<sequence>MSGSDQLRQILSKRIPSPAVNYAVDLWEKEQFSFQTTASRKTKLGDFRFRSDRTIQTITINADLNPYQFLLTYIHEVAHLHAYVRYGRTIAPHGMEWKSTFQRLMFPILSTEVFPIDLLIPLRKHIKNPKASSSTDLFLMKEMSKYDDKSANLEIIFLSDIKPGNRFFLSGREFEKGETRRTRVLCEEVSSGRKYLIAQMAKVKPSA</sequence>
<name>A0A327PEM1_9BACT</name>
<dbReference type="RefSeq" id="WP_111611303.1">
    <property type="nucleotide sequence ID" value="NZ_QLLK01000005.1"/>
</dbReference>
<dbReference type="Proteomes" id="UP000249610">
    <property type="component" value="Unassembled WGS sequence"/>
</dbReference>
<protein>
    <submittedName>
        <fullName evidence="2">SprT-like family protein</fullName>
    </submittedName>
</protein>
<dbReference type="GO" id="GO:0006950">
    <property type="term" value="P:response to stress"/>
    <property type="evidence" value="ECO:0007669"/>
    <property type="project" value="UniProtKB-ARBA"/>
</dbReference>
<evidence type="ECO:0000313" key="3">
    <source>
        <dbReference type="Proteomes" id="UP000249610"/>
    </source>
</evidence>
<dbReference type="EMBL" id="QLLK01000005">
    <property type="protein sequence ID" value="RAI89911.1"/>
    <property type="molecule type" value="Genomic_DNA"/>
</dbReference>
<evidence type="ECO:0000259" key="1">
    <source>
        <dbReference type="Pfam" id="PF10263"/>
    </source>
</evidence>
<feature type="domain" description="SprT-like" evidence="1">
    <location>
        <begin position="29"/>
        <end position="104"/>
    </location>
</feature>
<keyword evidence="3" id="KW-1185">Reference proteome</keyword>
<reference evidence="2 3" key="1">
    <citation type="submission" date="2018-06" db="EMBL/GenBank/DDBJ databases">
        <title>Genomic Encyclopedia of Archaeal and Bacterial Type Strains, Phase II (KMG-II): from individual species to whole genera.</title>
        <authorList>
            <person name="Goeker M."/>
        </authorList>
    </citation>
    <scope>NUCLEOTIDE SEQUENCE [LARGE SCALE GENOMIC DNA]</scope>
    <source>
        <strain evidence="2 3">DSM 23446</strain>
    </source>
</reference>
<dbReference type="Pfam" id="PF10263">
    <property type="entry name" value="SprT-like"/>
    <property type="match status" value="1"/>
</dbReference>
<comment type="caution">
    <text evidence="2">The sequence shown here is derived from an EMBL/GenBank/DDBJ whole genome shotgun (WGS) entry which is preliminary data.</text>
</comment>
<accession>A0A327PEM1</accession>
<organism evidence="2 3">
    <name type="scientific">Algoriphagus yeomjeoni</name>
    <dbReference type="NCBI Taxonomy" id="291403"/>
    <lineage>
        <taxon>Bacteria</taxon>
        <taxon>Pseudomonadati</taxon>
        <taxon>Bacteroidota</taxon>
        <taxon>Cytophagia</taxon>
        <taxon>Cytophagales</taxon>
        <taxon>Cyclobacteriaceae</taxon>
        <taxon>Algoriphagus</taxon>
    </lineage>
</organism>